<dbReference type="InterPro" id="IPR012912">
    <property type="entry name" value="Plasmid_pRiA4b_Orf3-like"/>
</dbReference>
<protein>
    <recommendedName>
        <fullName evidence="2">Plasmid pRiA4b Orf3-like domain-containing protein</fullName>
    </recommendedName>
</protein>
<dbReference type="Gene3D" id="3.10.290.30">
    <property type="entry name" value="MM3350-like"/>
    <property type="match status" value="1"/>
</dbReference>
<gene>
    <name evidence="3" type="ORF">KCTCHS21_05870</name>
</gene>
<dbReference type="Proteomes" id="UP000289856">
    <property type="component" value="Chromosome"/>
</dbReference>
<evidence type="ECO:0000256" key="1">
    <source>
        <dbReference type="SAM" id="MobiDB-lite"/>
    </source>
</evidence>
<dbReference type="OrthoDB" id="9801392at2"/>
<feature type="domain" description="Plasmid pRiA4b Orf3-like" evidence="2">
    <location>
        <begin position="5"/>
        <end position="137"/>
    </location>
</feature>
<dbReference type="InterPro" id="IPR024047">
    <property type="entry name" value="MM3350-like_sf"/>
</dbReference>
<dbReference type="AlphaFoldDB" id="A0A3T1CZE0"/>
<evidence type="ECO:0000313" key="4">
    <source>
        <dbReference type="Proteomes" id="UP000289856"/>
    </source>
</evidence>
<dbReference type="EMBL" id="AP019400">
    <property type="protein sequence ID" value="BBI31188.1"/>
    <property type="molecule type" value="Genomic_DNA"/>
</dbReference>
<dbReference type="KEGG" id="cohn:KCTCHS21_05870"/>
<dbReference type="Pfam" id="PF07929">
    <property type="entry name" value="PRiA4_ORF3"/>
    <property type="match status" value="1"/>
</dbReference>
<reference evidence="3 4" key="1">
    <citation type="submission" date="2019-01" db="EMBL/GenBank/DDBJ databases">
        <title>Complete genome sequence of Cohnella hallensis HS21 isolated from Korean fir (Abies koreana) rhizospheric soil.</title>
        <authorList>
            <person name="Jiang L."/>
            <person name="Kang S.W."/>
            <person name="Kim S."/>
            <person name="Jung J."/>
            <person name="Kim C.Y."/>
            <person name="Kim D.H."/>
            <person name="Kim S.W."/>
            <person name="Lee J."/>
        </authorList>
    </citation>
    <scope>NUCLEOTIDE SEQUENCE [LARGE SCALE GENOMIC DNA]</scope>
    <source>
        <strain evidence="3 4">HS21</strain>
    </source>
</reference>
<name>A0A3T1CZE0_9BACL</name>
<accession>A0A3T1CZE0</accession>
<organism evidence="3 4">
    <name type="scientific">Cohnella abietis</name>
    <dbReference type="NCBI Taxonomy" id="2507935"/>
    <lineage>
        <taxon>Bacteria</taxon>
        <taxon>Bacillati</taxon>
        <taxon>Bacillota</taxon>
        <taxon>Bacilli</taxon>
        <taxon>Bacillales</taxon>
        <taxon>Paenibacillaceae</taxon>
        <taxon>Cohnella</taxon>
    </lineage>
</organism>
<evidence type="ECO:0000313" key="3">
    <source>
        <dbReference type="EMBL" id="BBI31188.1"/>
    </source>
</evidence>
<feature type="region of interest" description="Disordered" evidence="1">
    <location>
        <begin position="126"/>
        <end position="151"/>
    </location>
</feature>
<feature type="compositionally biased region" description="Acidic residues" evidence="1">
    <location>
        <begin position="142"/>
        <end position="151"/>
    </location>
</feature>
<dbReference type="RefSeq" id="WP_130605052.1">
    <property type="nucleotide sequence ID" value="NZ_AP019400.1"/>
</dbReference>
<sequence>MAKIFKITLTDWNGAVRGKPYRKIAIQENASLYDLAATALSVFEFDIDHSFGFYDNLKNWARSEEGYELFADMGEKMKFPGVKKAKAGKVFHTPKHKMLLLFDYGDEWRFIVQYLEDEDLSGTKLPSLLESKGKAPDQYGDFSDEDDESES</sequence>
<evidence type="ECO:0000259" key="2">
    <source>
        <dbReference type="Pfam" id="PF07929"/>
    </source>
</evidence>
<dbReference type="SUPFAM" id="SSF159941">
    <property type="entry name" value="MM3350-like"/>
    <property type="match status" value="1"/>
</dbReference>
<proteinExistence type="predicted"/>
<keyword evidence="4" id="KW-1185">Reference proteome</keyword>